<evidence type="ECO:0000259" key="10">
    <source>
        <dbReference type="PROSITE" id="PS51643"/>
    </source>
</evidence>
<evidence type="ECO:0000256" key="8">
    <source>
        <dbReference type="ARBA" id="ARBA00022840"/>
    </source>
</evidence>
<comment type="similarity">
    <text evidence="1">In the N-terminal section; belongs to the CRISPR-associated nuclease Cas3-HD family.</text>
</comment>
<dbReference type="InterPro" id="IPR027417">
    <property type="entry name" value="P-loop_NTPase"/>
</dbReference>
<dbReference type="AlphaFoldDB" id="A0AAU9CSZ3"/>
<dbReference type="SUPFAM" id="SSF52540">
    <property type="entry name" value="P-loop containing nucleoside triphosphate hydrolases"/>
    <property type="match status" value="1"/>
</dbReference>
<dbReference type="NCBIfam" id="TIGR01596">
    <property type="entry name" value="cas3_HD"/>
    <property type="match status" value="1"/>
</dbReference>
<dbReference type="InterPro" id="IPR006483">
    <property type="entry name" value="CRISPR-assoc_Cas3_HD"/>
</dbReference>
<evidence type="ECO:0000256" key="2">
    <source>
        <dbReference type="ARBA" id="ARBA00009046"/>
    </source>
</evidence>
<dbReference type="InterPro" id="IPR050547">
    <property type="entry name" value="DEAD_box_RNA_helicases"/>
</dbReference>
<keyword evidence="4" id="KW-0479">Metal-binding</keyword>
<reference evidence="12" key="1">
    <citation type="journal article" date="2024" name="Int. J. Syst. Evol. Microbiol.">
        <title>Methylomarinovum tepidoasis sp. nov., a moderately thermophilic methanotroph of the family Methylothermaceae isolated from a deep-sea hydrothermal field.</title>
        <authorList>
            <person name="Hirayama H."/>
            <person name="Takaki Y."/>
            <person name="Abe M."/>
            <person name="Miyazaki M."/>
            <person name="Uematsu K."/>
            <person name="Matsui Y."/>
            <person name="Takai K."/>
        </authorList>
    </citation>
    <scope>NUCLEOTIDE SEQUENCE [LARGE SCALE GENOMIC DNA]</scope>
    <source>
        <strain evidence="12">IT-9</strain>
    </source>
</reference>
<organism evidence="11 12">
    <name type="scientific">Methylomarinovum caldicuralii</name>
    <dbReference type="NCBI Taxonomy" id="438856"/>
    <lineage>
        <taxon>Bacteria</taxon>
        <taxon>Pseudomonadati</taxon>
        <taxon>Pseudomonadota</taxon>
        <taxon>Gammaproteobacteria</taxon>
        <taxon>Methylococcales</taxon>
        <taxon>Methylothermaceae</taxon>
        <taxon>Methylomarinovum</taxon>
    </lineage>
</organism>
<dbReference type="GO" id="GO:0003723">
    <property type="term" value="F:RNA binding"/>
    <property type="evidence" value="ECO:0007669"/>
    <property type="project" value="TreeGrafter"/>
</dbReference>
<dbReference type="PANTHER" id="PTHR47963:SF9">
    <property type="entry name" value="CRISPR-ASSOCIATED ENDONUCLEASE_HELICASE CAS3"/>
    <property type="match status" value="1"/>
</dbReference>
<dbReference type="RefSeq" id="WP_317704997.1">
    <property type="nucleotide sequence ID" value="NZ_AP024714.1"/>
</dbReference>
<evidence type="ECO:0000256" key="9">
    <source>
        <dbReference type="ARBA" id="ARBA00023118"/>
    </source>
</evidence>
<dbReference type="GO" id="GO:0003724">
    <property type="term" value="F:RNA helicase activity"/>
    <property type="evidence" value="ECO:0007669"/>
    <property type="project" value="TreeGrafter"/>
</dbReference>
<dbReference type="PANTHER" id="PTHR47963">
    <property type="entry name" value="DEAD-BOX ATP-DEPENDENT RNA HELICASE 47, MITOCHONDRIAL"/>
    <property type="match status" value="1"/>
</dbReference>
<keyword evidence="8" id="KW-0067">ATP-binding</keyword>
<evidence type="ECO:0000256" key="6">
    <source>
        <dbReference type="ARBA" id="ARBA00022801"/>
    </source>
</evidence>
<dbReference type="KEGG" id="mcau:MIT9_P2188"/>
<dbReference type="Gene3D" id="3.40.50.300">
    <property type="entry name" value="P-loop containing nucleotide triphosphate hydrolases"/>
    <property type="match status" value="2"/>
</dbReference>
<dbReference type="CDD" id="cd09641">
    <property type="entry name" value="Cas3''_I"/>
    <property type="match status" value="1"/>
</dbReference>
<sequence length="876" mass="97185">MRSSECVFWGKYDPNGPSCLPLTAHCIDVAIVFRHLVALPGVRRALEHAAGRPLTEVELDRLAVLAALHDVGKANLGFQFKVFDPKAPQAGHIRELEILFEDEVLNERFAEAIEADVLLGWVEEGIVLESLLLASWSHHGRPLCFKGEKTGFLALADRFWQPREGRDPMRAVADIMTWCRRVFPEAFEAGRLPLPSQDRFHHLFAGLVMLADWLGSHPSWFPIVHTKVAQRWHADETVVPKLLRAVGLDVSTLRPVLARGPTSFQARFGFPPRPLQALIDGLDPEERNNRLVIAESETGSGKTEAALDWFFKLFAAGKVDSLYFALPTRVAARELYLRVWHTLQRWFPDPERRPVTLLAVPGYARVDGAAPAQVLPDEQTANLWQDDPKLRHWEHLWAAEHPKRFLAAMVAVGTIDQALLSVVQTSHAHLRSACLDRSLLVVDEVHASDIYMGRLLEHLLDHHLRIGGHAMLLSATLGASARARYLAVAAGRPGRKAEPPEPDVAQAQPYPALTLADGTMHPAESSEAGKAVVFTEVPLAFQPEALAPEIGKALGAGARVLVVLNTVARANVLLRALETQLEPDWLFRCHGVVCPHHGRFAPADRVVLDAAVSRRFGREGEAGPVLLIGTQTLEQSLDIDADWLVTDLAPADVLLQRVGRLHRHPRLRPTGFDHPRCHILVPEESLEAALDEKGRVAAAYKGLGHGSVYVDLRSLEMTRRFLARQPRVEIPRDNRRLVEQATNPRSLAQLQGDQWQGHGQAIEGEELAKAIAAGQVTVPFDCLFGDFQFNESGGKVAVRLGAGSWQLPVDRPFTSPFGQTVDEVLIPAHMAPGEPDEIVTVEEIRDGRVRLCCRDRSMLKNDRHYVYSRFGLEVET</sequence>
<comment type="similarity">
    <text evidence="2">In the central section; belongs to the CRISPR-associated helicase Cas3 family.</text>
</comment>
<evidence type="ECO:0000313" key="11">
    <source>
        <dbReference type="EMBL" id="BCX82602.1"/>
    </source>
</evidence>
<dbReference type="Proteomes" id="UP001321825">
    <property type="component" value="Chromosome"/>
</dbReference>
<keyword evidence="7" id="KW-0347">Helicase</keyword>
<keyword evidence="6" id="KW-0378">Hydrolase</keyword>
<dbReference type="GO" id="GO:0004519">
    <property type="term" value="F:endonuclease activity"/>
    <property type="evidence" value="ECO:0007669"/>
    <property type="project" value="UniProtKB-KW"/>
</dbReference>
<dbReference type="GO" id="GO:0016787">
    <property type="term" value="F:hydrolase activity"/>
    <property type="evidence" value="ECO:0007669"/>
    <property type="project" value="UniProtKB-KW"/>
</dbReference>
<keyword evidence="11" id="KW-0255">Endonuclease</keyword>
<keyword evidence="5" id="KW-0547">Nucleotide-binding</keyword>
<dbReference type="InterPro" id="IPR006474">
    <property type="entry name" value="Helicase_Cas3_CRISPR-ass_core"/>
</dbReference>
<dbReference type="PROSITE" id="PS51643">
    <property type="entry name" value="HD_CAS3"/>
    <property type="match status" value="1"/>
</dbReference>
<evidence type="ECO:0000256" key="5">
    <source>
        <dbReference type="ARBA" id="ARBA00022741"/>
    </source>
</evidence>
<proteinExistence type="inferred from homology"/>
<dbReference type="EMBL" id="AP024714">
    <property type="protein sequence ID" value="BCX82602.1"/>
    <property type="molecule type" value="Genomic_DNA"/>
</dbReference>
<evidence type="ECO:0000313" key="12">
    <source>
        <dbReference type="Proteomes" id="UP001321825"/>
    </source>
</evidence>
<protein>
    <submittedName>
        <fullName evidence="11">CRISPR-associated endonuclease/helicase Cas3</fullName>
    </submittedName>
</protein>
<evidence type="ECO:0000256" key="4">
    <source>
        <dbReference type="ARBA" id="ARBA00022723"/>
    </source>
</evidence>
<dbReference type="NCBIfam" id="TIGR01587">
    <property type="entry name" value="cas3_core"/>
    <property type="match status" value="1"/>
</dbReference>
<dbReference type="Pfam" id="PF22590">
    <property type="entry name" value="Cas3-like_C_2"/>
    <property type="match status" value="1"/>
</dbReference>
<dbReference type="GO" id="GO:0051607">
    <property type="term" value="P:defense response to virus"/>
    <property type="evidence" value="ECO:0007669"/>
    <property type="project" value="UniProtKB-KW"/>
</dbReference>
<dbReference type="Gene3D" id="1.10.3210.30">
    <property type="match status" value="1"/>
</dbReference>
<evidence type="ECO:0000256" key="1">
    <source>
        <dbReference type="ARBA" id="ARBA00006847"/>
    </source>
</evidence>
<evidence type="ECO:0000256" key="7">
    <source>
        <dbReference type="ARBA" id="ARBA00022806"/>
    </source>
</evidence>
<keyword evidence="3" id="KW-0540">Nuclease</keyword>
<dbReference type="InterPro" id="IPR038257">
    <property type="entry name" value="CRISPR-assoc_Cas3_HD_sf"/>
</dbReference>
<feature type="domain" description="HD Cas3-type" evidence="10">
    <location>
        <begin position="15"/>
        <end position="214"/>
    </location>
</feature>
<keyword evidence="12" id="KW-1185">Reference proteome</keyword>
<accession>A0AAU9CSZ3</accession>
<gene>
    <name evidence="11" type="ORF">MIT9_P2188</name>
</gene>
<evidence type="ECO:0000256" key="3">
    <source>
        <dbReference type="ARBA" id="ARBA00022722"/>
    </source>
</evidence>
<name>A0AAU9CSZ3_9GAMM</name>
<dbReference type="GO" id="GO:0005524">
    <property type="term" value="F:ATP binding"/>
    <property type="evidence" value="ECO:0007669"/>
    <property type="project" value="UniProtKB-KW"/>
</dbReference>
<dbReference type="GO" id="GO:0046872">
    <property type="term" value="F:metal ion binding"/>
    <property type="evidence" value="ECO:0007669"/>
    <property type="project" value="UniProtKB-KW"/>
</dbReference>
<dbReference type="InterPro" id="IPR054712">
    <property type="entry name" value="Cas3-like_dom"/>
</dbReference>
<dbReference type="Pfam" id="PF18019">
    <property type="entry name" value="Cas3_HD"/>
    <property type="match status" value="1"/>
</dbReference>
<keyword evidence="9" id="KW-0051">Antiviral defense</keyword>